<proteinExistence type="predicted"/>
<accession>A0ABV6QUR5</accession>
<dbReference type="RefSeq" id="WP_380053201.1">
    <property type="nucleotide sequence ID" value="NZ_JBHLTC010000036.1"/>
</dbReference>
<evidence type="ECO:0000313" key="2">
    <source>
        <dbReference type="EMBL" id="MFC0627918.1"/>
    </source>
</evidence>
<dbReference type="PRINTS" id="PR00364">
    <property type="entry name" value="DISEASERSIST"/>
</dbReference>
<sequence length="796" mass="84283">MTDEVGRLLRAARLRSGLTQEEIAERSGVSVRAISDIERGRVRAPQPRTVEALADAARLTPDERRFLTQTAKSARSRAAEIAPWVAAAQCEPPAGLNDFVGRTDELATLTALAAAAGHAAEGAAAQPVAVLTGPPGVGKSSLAVRAGRSLASGFPGGCLYVDLAEPGEGAALRRLLGALGVGTAEIPPSPADQGRLYRAMLARRPALVLIDNAFDEAQVRPLLATGPGSFTIITSRRVLSGLEGAVWLPLGPFTTTEAADLLATIVGQDRMSAEAGTAEQIAQLCGHLPLALRIAGNRLASRPLWSLGHFVAQLSETRLGGLEAGDLRVVAAFTVSYRQLSGPAALVFRRLALLTGDQLSAEVAAVLADLPIGTARRAVEELADFSLIEPVGSDGGYRVHSLLALFASECLADEESPAEAEATSRRLTGWLLRSATAAGNCFLPAVLQPGPPAPPGPAMAFESRHTALDWLHRHRADWLAALRRAAPDDAWSTEVLALTDAMHWYSDLGVLPEIWPEVFQLGVDVARRLGDRAAEAVQLNLLGWAVGVLLEQREEGLRLHREALAAAKEAGDLVEEGWALFYLATLERITGGTGAAAALAALSAERFGAAPEPLGQHIAWSLVASLEQARGETAAALAIHRRVVEYFRRPEHEPADGTGAVLLGHRLLAYGASLARSQQWAEAMTAYREAIELFRAAGMRSGEARARFGVGDALAGSGDLPAARDELEAATEMLRDSGAGIRRVEAQAELAVVLDQLGERDEAARVRAEALEFCREWDRPELAAVAQRLETAASSH</sequence>
<comment type="caution">
    <text evidence="2">The sequence shown here is derived from an EMBL/GenBank/DDBJ whole genome shotgun (WGS) entry which is preliminary data.</text>
</comment>
<dbReference type="EMBL" id="JBHLTC010000036">
    <property type="protein sequence ID" value="MFC0627918.1"/>
    <property type="molecule type" value="Genomic_DNA"/>
</dbReference>
<dbReference type="SMART" id="SM00530">
    <property type="entry name" value="HTH_XRE"/>
    <property type="match status" value="1"/>
</dbReference>
<dbReference type="SUPFAM" id="SSF52540">
    <property type="entry name" value="P-loop containing nucleoside triphosphate hydrolases"/>
    <property type="match status" value="1"/>
</dbReference>
<gene>
    <name evidence="2" type="ORF">ACFFGN_27845</name>
</gene>
<dbReference type="InterPro" id="IPR003593">
    <property type="entry name" value="AAA+_ATPase"/>
</dbReference>
<protein>
    <submittedName>
        <fullName evidence="2">Helix-turn-helix domain-containing protein</fullName>
    </submittedName>
</protein>
<dbReference type="Pfam" id="PF13560">
    <property type="entry name" value="HTH_31"/>
    <property type="match status" value="1"/>
</dbReference>
<keyword evidence="3" id="KW-1185">Reference proteome</keyword>
<dbReference type="InterPro" id="IPR027417">
    <property type="entry name" value="P-loop_NTPase"/>
</dbReference>
<name>A0ABV6QUR5_9ACTN</name>
<dbReference type="PROSITE" id="PS50943">
    <property type="entry name" value="HTH_CROC1"/>
    <property type="match status" value="1"/>
</dbReference>
<dbReference type="InterPro" id="IPR010982">
    <property type="entry name" value="Lambda_DNA-bd_dom_sf"/>
</dbReference>
<dbReference type="InterPro" id="IPR001387">
    <property type="entry name" value="Cro/C1-type_HTH"/>
</dbReference>
<dbReference type="Gene3D" id="1.10.260.40">
    <property type="entry name" value="lambda repressor-like DNA-binding domains"/>
    <property type="match status" value="1"/>
</dbReference>
<dbReference type="Gene3D" id="3.40.50.300">
    <property type="entry name" value="P-loop containing nucleotide triphosphate hydrolases"/>
    <property type="match status" value="1"/>
</dbReference>
<dbReference type="Proteomes" id="UP001589890">
    <property type="component" value="Unassembled WGS sequence"/>
</dbReference>
<dbReference type="SUPFAM" id="SSF48452">
    <property type="entry name" value="TPR-like"/>
    <property type="match status" value="1"/>
</dbReference>
<evidence type="ECO:0000259" key="1">
    <source>
        <dbReference type="PROSITE" id="PS50943"/>
    </source>
</evidence>
<dbReference type="SMART" id="SM00382">
    <property type="entry name" value="AAA"/>
    <property type="match status" value="1"/>
</dbReference>
<evidence type="ECO:0000313" key="3">
    <source>
        <dbReference type="Proteomes" id="UP001589890"/>
    </source>
</evidence>
<organism evidence="2 3">
    <name type="scientific">Kribbella deserti</name>
    <dbReference type="NCBI Taxonomy" id="1926257"/>
    <lineage>
        <taxon>Bacteria</taxon>
        <taxon>Bacillati</taxon>
        <taxon>Actinomycetota</taxon>
        <taxon>Actinomycetes</taxon>
        <taxon>Propionibacteriales</taxon>
        <taxon>Kribbellaceae</taxon>
        <taxon>Kribbella</taxon>
    </lineage>
</organism>
<dbReference type="PANTHER" id="PTHR47691:SF3">
    <property type="entry name" value="HTH-TYPE TRANSCRIPTIONAL REGULATOR RV0890C-RELATED"/>
    <property type="match status" value="1"/>
</dbReference>
<dbReference type="InterPro" id="IPR011990">
    <property type="entry name" value="TPR-like_helical_dom_sf"/>
</dbReference>
<dbReference type="SUPFAM" id="SSF47413">
    <property type="entry name" value="lambda repressor-like DNA-binding domains"/>
    <property type="match status" value="1"/>
</dbReference>
<feature type="domain" description="HTH cro/C1-type" evidence="1">
    <location>
        <begin position="9"/>
        <end position="64"/>
    </location>
</feature>
<dbReference type="Gene3D" id="1.25.40.10">
    <property type="entry name" value="Tetratricopeptide repeat domain"/>
    <property type="match status" value="2"/>
</dbReference>
<reference evidence="2 3" key="1">
    <citation type="submission" date="2024-09" db="EMBL/GenBank/DDBJ databases">
        <authorList>
            <person name="Sun Q."/>
            <person name="Mori K."/>
        </authorList>
    </citation>
    <scope>NUCLEOTIDE SEQUENCE [LARGE SCALE GENOMIC DNA]</scope>
    <source>
        <strain evidence="2 3">CGMCC 1.15906</strain>
    </source>
</reference>
<dbReference type="CDD" id="cd00093">
    <property type="entry name" value="HTH_XRE"/>
    <property type="match status" value="1"/>
</dbReference>
<dbReference type="PANTHER" id="PTHR47691">
    <property type="entry name" value="REGULATOR-RELATED"/>
    <property type="match status" value="1"/>
</dbReference>